<accession>A0A158GP62</accession>
<organism evidence="1 2">
    <name type="scientific">Caballeronia udeis</name>
    <dbReference type="NCBI Taxonomy" id="1232866"/>
    <lineage>
        <taxon>Bacteria</taxon>
        <taxon>Pseudomonadati</taxon>
        <taxon>Pseudomonadota</taxon>
        <taxon>Betaproteobacteria</taxon>
        <taxon>Burkholderiales</taxon>
        <taxon>Burkholderiaceae</taxon>
        <taxon>Caballeronia</taxon>
    </lineage>
</organism>
<evidence type="ECO:0000313" key="1">
    <source>
        <dbReference type="EMBL" id="SAL33832.1"/>
    </source>
</evidence>
<protein>
    <submittedName>
        <fullName evidence="1">Uncharacterized protein</fullName>
    </submittedName>
</protein>
<proteinExistence type="predicted"/>
<gene>
    <name evidence="1" type="ORF">AWB69_03075</name>
</gene>
<name>A0A158GP62_9BURK</name>
<dbReference type="AlphaFoldDB" id="A0A158GP62"/>
<evidence type="ECO:0000313" key="2">
    <source>
        <dbReference type="Proteomes" id="UP000054683"/>
    </source>
</evidence>
<dbReference type="Proteomes" id="UP000054683">
    <property type="component" value="Unassembled WGS sequence"/>
</dbReference>
<sequence length="78" mass="9216">MTHAHDRDHELVPDPSTLMGLLHVLRKAHMELVGKDVAHQRFSRVSTRDDARQYIEEVMPHLMKEREKRRQRRHGGGK</sequence>
<dbReference type="EMBL" id="FCOK02000017">
    <property type="protein sequence ID" value="SAL33832.1"/>
    <property type="molecule type" value="Genomic_DNA"/>
</dbReference>
<reference evidence="1 2" key="1">
    <citation type="submission" date="2016-01" db="EMBL/GenBank/DDBJ databases">
        <authorList>
            <person name="Oliw E.H."/>
        </authorList>
    </citation>
    <scope>NUCLEOTIDE SEQUENCE [LARGE SCALE GENOMIC DNA]</scope>
    <source>
        <strain evidence="1">LMG 27134</strain>
    </source>
</reference>